<feature type="compositionally biased region" description="Low complexity" evidence="1">
    <location>
        <begin position="83"/>
        <end position="103"/>
    </location>
</feature>
<reference evidence="3 4" key="1">
    <citation type="submission" date="2018-04" db="EMBL/GenBank/DDBJ databases">
        <title>Genomic Encyclopedia of Archaeal and Bacterial Type Strains, Phase II (KMG-II): from individual species to whole genera.</title>
        <authorList>
            <person name="Goeker M."/>
        </authorList>
    </citation>
    <scope>NUCLEOTIDE SEQUENCE [LARGE SCALE GENOMIC DNA]</scope>
    <source>
        <strain evidence="3 4">DSM 100977</strain>
    </source>
</reference>
<feature type="signal peptide" evidence="2">
    <location>
        <begin position="1"/>
        <end position="23"/>
    </location>
</feature>
<comment type="caution">
    <text evidence="3">The sequence shown here is derived from an EMBL/GenBank/DDBJ whole genome shotgun (WGS) entry which is preliminary data.</text>
</comment>
<accession>A0A2T6BEH3</accession>
<name>A0A2T6BEH3_9RHOB</name>
<dbReference type="Proteomes" id="UP000243978">
    <property type="component" value="Unassembled WGS sequence"/>
</dbReference>
<proteinExistence type="predicted"/>
<evidence type="ECO:0000256" key="2">
    <source>
        <dbReference type="SAM" id="SignalP"/>
    </source>
</evidence>
<feature type="region of interest" description="Disordered" evidence="1">
    <location>
        <begin position="129"/>
        <end position="152"/>
    </location>
</feature>
<protein>
    <submittedName>
        <fullName evidence="3">Uncharacterized protein</fullName>
    </submittedName>
</protein>
<feature type="region of interest" description="Disordered" evidence="1">
    <location>
        <begin position="77"/>
        <end position="112"/>
    </location>
</feature>
<evidence type="ECO:0000313" key="3">
    <source>
        <dbReference type="EMBL" id="PTX54456.1"/>
    </source>
</evidence>
<gene>
    <name evidence="3" type="ORF">C8N43_3271</name>
</gene>
<feature type="chain" id="PRO_5015731884" evidence="2">
    <location>
        <begin position="24"/>
        <end position="292"/>
    </location>
</feature>
<sequence>MRLLQLLSVSVLALGLGSFQAEAQSFRGSNGPAEQPPASFKGKQYVDSRGCVFIRAGYGGRVTWVPRVTRDRKQVCGARSSVAPRAQTAKAAPKAAPKPTATKVVRGKPPKGAKVISREVKVIPAAPKPKTTTRVVRKAAPAPKTQTRVVRRQVQTAPAATAQVRTVQRCSGASSFSQQFVNQGARCGPQGTPSRSIVREEVSPQSRNTVGREQLKGPQGVNRRIKQAAIKPPKGYKAAFDDGRLNPLRGVGTSSGKAQMGLVWSNTVPRYLIDPATGKRATAARKRVLGIF</sequence>
<evidence type="ECO:0000256" key="1">
    <source>
        <dbReference type="SAM" id="MobiDB-lite"/>
    </source>
</evidence>
<dbReference type="RefSeq" id="WP_107846786.1">
    <property type="nucleotide sequence ID" value="NZ_QBKS01000002.1"/>
</dbReference>
<feature type="region of interest" description="Disordered" evidence="1">
    <location>
        <begin position="200"/>
        <end position="221"/>
    </location>
</feature>
<organism evidence="3 4">
    <name type="scientific">Litoreibacter ponti</name>
    <dbReference type="NCBI Taxonomy" id="1510457"/>
    <lineage>
        <taxon>Bacteria</taxon>
        <taxon>Pseudomonadati</taxon>
        <taxon>Pseudomonadota</taxon>
        <taxon>Alphaproteobacteria</taxon>
        <taxon>Rhodobacterales</taxon>
        <taxon>Roseobacteraceae</taxon>
        <taxon>Litoreibacter</taxon>
    </lineage>
</organism>
<keyword evidence="4" id="KW-1185">Reference proteome</keyword>
<dbReference type="AlphaFoldDB" id="A0A2T6BEH3"/>
<evidence type="ECO:0000313" key="4">
    <source>
        <dbReference type="Proteomes" id="UP000243978"/>
    </source>
</evidence>
<dbReference type="EMBL" id="QBKS01000002">
    <property type="protein sequence ID" value="PTX54456.1"/>
    <property type="molecule type" value="Genomic_DNA"/>
</dbReference>
<keyword evidence="2" id="KW-0732">Signal</keyword>
<dbReference type="OrthoDB" id="7843142at2"/>